<organism evidence="1">
    <name type="scientific">marine metagenome</name>
    <dbReference type="NCBI Taxonomy" id="408172"/>
    <lineage>
        <taxon>unclassified sequences</taxon>
        <taxon>metagenomes</taxon>
        <taxon>ecological metagenomes</taxon>
    </lineage>
</organism>
<dbReference type="Gene3D" id="3.40.50.10190">
    <property type="entry name" value="BRCT domain"/>
    <property type="match status" value="1"/>
</dbReference>
<accession>A0A382HHH6</accession>
<sequence length="37" mass="4038">DPGSKLDKAQRIGIHIIDEDQFSALIHKGIVPAKPKT</sequence>
<dbReference type="EMBL" id="UINC01060928">
    <property type="protein sequence ID" value="SVB85961.1"/>
    <property type="molecule type" value="Genomic_DNA"/>
</dbReference>
<protein>
    <recommendedName>
        <fullName evidence="2">BRCT domain-containing protein</fullName>
    </recommendedName>
</protein>
<name>A0A382HHH6_9ZZZZ</name>
<evidence type="ECO:0008006" key="2">
    <source>
        <dbReference type="Google" id="ProtNLM"/>
    </source>
</evidence>
<gene>
    <name evidence="1" type="ORF">METZ01_LOCUS238815</name>
</gene>
<dbReference type="InterPro" id="IPR036420">
    <property type="entry name" value="BRCT_dom_sf"/>
</dbReference>
<evidence type="ECO:0000313" key="1">
    <source>
        <dbReference type="EMBL" id="SVB85961.1"/>
    </source>
</evidence>
<dbReference type="AlphaFoldDB" id="A0A382HHH6"/>
<reference evidence="1" key="1">
    <citation type="submission" date="2018-05" db="EMBL/GenBank/DDBJ databases">
        <authorList>
            <person name="Lanie J.A."/>
            <person name="Ng W.-L."/>
            <person name="Kazmierczak K.M."/>
            <person name="Andrzejewski T.M."/>
            <person name="Davidsen T.M."/>
            <person name="Wayne K.J."/>
            <person name="Tettelin H."/>
            <person name="Glass J.I."/>
            <person name="Rusch D."/>
            <person name="Podicherti R."/>
            <person name="Tsui H.-C.T."/>
            <person name="Winkler M.E."/>
        </authorList>
    </citation>
    <scope>NUCLEOTIDE SEQUENCE</scope>
</reference>
<feature type="non-terminal residue" evidence="1">
    <location>
        <position position="1"/>
    </location>
</feature>
<proteinExistence type="predicted"/>